<feature type="compositionally biased region" description="Pro residues" evidence="11">
    <location>
        <begin position="35"/>
        <end position="52"/>
    </location>
</feature>
<dbReference type="CDD" id="cd07325">
    <property type="entry name" value="M48_Ste24p_like"/>
    <property type="match status" value="1"/>
</dbReference>
<keyword evidence="6" id="KW-0378">Hydrolase</keyword>
<evidence type="ECO:0000313" key="15">
    <source>
        <dbReference type="Proteomes" id="UP000255355"/>
    </source>
</evidence>
<evidence type="ECO:0000256" key="10">
    <source>
        <dbReference type="ARBA" id="ARBA00023136"/>
    </source>
</evidence>
<dbReference type="InterPro" id="IPR001915">
    <property type="entry name" value="Peptidase_M48"/>
</dbReference>
<feature type="region of interest" description="Disordered" evidence="11">
    <location>
        <begin position="320"/>
        <end position="598"/>
    </location>
</feature>
<dbReference type="Gene3D" id="3.30.2010.10">
    <property type="entry name" value="Metalloproteases ('zincins'), catalytic domain"/>
    <property type="match status" value="1"/>
</dbReference>
<keyword evidence="15" id="KW-1185">Reference proteome</keyword>
<feature type="transmembrane region" description="Helical" evidence="12">
    <location>
        <begin position="75"/>
        <end position="96"/>
    </location>
</feature>
<evidence type="ECO:0000259" key="13">
    <source>
        <dbReference type="Pfam" id="PF01435"/>
    </source>
</evidence>
<evidence type="ECO:0000256" key="8">
    <source>
        <dbReference type="ARBA" id="ARBA00022989"/>
    </source>
</evidence>
<evidence type="ECO:0000256" key="5">
    <source>
        <dbReference type="ARBA" id="ARBA00022723"/>
    </source>
</evidence>
<evidence type="ECO:0000256" key="3">
    <source>
        <dbReference type="ARBA" id="ARBA00022670"/>
    </source>
</evidence>
<evidence type="ECO:0000256" key="11">
    <source>
        <dbReference type="SAM" id="MobiDB-lite"/>
    </source>
</evidence>
<feature type="compositionally biased region" description="Pro residues" evidence="11">
    <location>
        <begin position="566"/>
        <end position="580"/>
    </location>
</feature>
<evidence type="ECO:0000256" key="7">
    <source>
        <dbReference type="ARBA" id="ARBA00022833"/>
    </source>
</evidence>
<evidence type="ECO:0000256" key="4">
    <source>
        <dbReference type="ARBA" id="ARBA00022692"/>
    </source>
</evidence>
<feature type="compositionally biased region" description="Low complexity" evidence="11">
    <location>
        <begin position="357"/>
        <end position="388"/>
    </location>
</feature>
<feature type="compositionally biased region" description="Low complexity" evidence="11">
    <location>
        <begin position="445"/>
        <end position="468"/>
    </location>
</feature>
<keyword evidence="5" id="KW-0479">Metal-binding</keyword>
<feature type="compositionally biased region" description="Low complexity" evidence="11">
    <location>
        <begin position="406"/>
        <end position="420"/>
    </location>
</feature>
<evidence type="ECO:0000256" key="9">
    <source>
        <dbReference type="ARBA" id="ARBA00023049"/>
    </source>
</evidence>
<evidence type="ECO:0000256" key="2">
    <source>
        <dbReference type="ARBA" id="ARBA00022475"/>
    </source>
</evidence>
<feature type="transmembrane region" description="Helical" evidence="12">
    <location>
        <begin position="102"/>
        <end position="122"/>
    </location>
</feature>
<comment type="cofactor">
    <cofactor evidence="1">
        <name>Zn(2+)</name>
        <dbReference type="ChEBI" id="CHEBI:29105"/>
    </cofactor>
</comment>
<dbReference type="Pfam" id="PF01435">
    <property type="entry name" value="Peptidase_M48"/>
    <property type="match status" value="1"/>
</dbReference>
<protein>
    <submittedName>
        <fullName evidence="14">Zn-dependent protease with chaperone function</fullName>
    </submittedName>
</protein>
<name>A0A370HCB2_9NOCA</name>
<dbReference type="GO" id="GO:0004222">
    <property type="term" value="F:metalloendopeptidase activity"/>
    <property type="evidence" value="ECO:0007669"/>
    <property type="project" value="InterPro"/>
</dbReference>
<feature type="compositionally biased region" description="Low complexity" evidence="11">
    <location>
        <begin position="517"/>
        <end position="528"/>
    </location>
</feature>
<organism evidence="14 15">
    <name type="scientific">Nocardia mexicana</name>
    <dbReference type="NCBI Taxonomy" id="279262"/>
    <lineage>
        <taxon>Bacteria</taxon>
        <taxon>Bacillati</taxon>
        <taxon>Actinomycetota</taxon>
        <taxon>Actinomycetes</taxon>
        <taxon>Mycobacteriales</taxon>
        <taxon>Nocardiaceae</taxon>
        <taxon>Nocardia</taxon>
    </lineage>
</organism>
<accession>A0A370HCB2</accession>
<dbReference type="STRING" id="1210089.GCA_001613165_04894"/>
<gene>
    <name evidence="14" type="ORF">DFR68_102547</name>
</gene>
<evidence type="ECO:0000256" key="12">
    <source>
        <dbReference type="SAM" id="Phobius"/>
    </source>
</evidence>
<dbReference type="EMBL" id="QQAZ01000002">
    <property type="protein sequence ID" value="RDI54420.1"/>
    <property type="molecule type" value="Genomic_DNA"/>
</dbReference>
<dbReference type="PANTHER" id="PTHR43221:SF2">
    <property type="entry name" value="PROTEASE HTPX HOMOLOG"/>
    <property type="match status" value="1"/>
</dbReference>
<keyword evidence="10 12" id="KW-0472">Membrane</keyword>
<feature type="domain" description="Peptidase M48" evidence="13">
    <location>
        <begin position="140"/>
        <end position="216"/>
    </location>
</feature>
<evidence type="ECO:0000313" key="14">
    <source>
        <dbReference type="EMBL" id="RDI54420.1"/>
    </source>
</evidence>
<dbReference type="InterPro" id="IPR050083">
    <property type="entry name" value="HtpX_protease"/>
</dbReference>
<dbReference type="GO" id="GO:0006508">
    <property type="term" value="P:proteolysis"/>
    <property type="evidence" value="ECO:0007669"/>
    <property type="project" value="UniProtKB-KW"/>
</dbReference>
<keyword evidence="9" id="KW-0482">Metalloprotease</keyword>
<dbReference type="PANTHER" id="PTHR43221">
    <property type="entry name" value="PROTEASE HTPX"/>
    <property type="match status" value="1"/>
</dbReference>
<sequence>MQPEDRTSPPTAHSVPAAGPADRGLTGIPGWDPQDGPPGWAPQTPYSPPHPPVVQQTRGLSPFGMPARHSWEIPLLVIVIVVTVLGYLLSLLLLFVGEINDYMLLLLAAPLLLYLGRGLNYAMQRVNAVKMSPTQFPEGYRMVQEAAQRFGMATVPDAFVLMGSGQINAFASGHGFRRYVVVYSDMFEVGGRARDPDALAFIVGHEVGHIAAGHVSYWRQLGMFLVPFLPILGNSLIRSQEYTADNHGYCNRHLGAPGAMRVLAGGKWLNPLVRFDEMADRAAQEKGFFVWIANAMSSHPVLTWRMWALRDRSRHGKLFWRPSAPVPPGNQGPPPGYPPMSGPGYAPGQLPGGQGYQPGAPGQPPSSQGYQPTTPGQPPSTQGHQPTTPGQPPSAQSYQPTPGQPPNTQGHQPGIPGQQPTSQAYQPTTLGQTSSTQGYQPSPPWQQSSTQSYLSSPGPSPSGQSYGPNDPGLSPSGPQARPSATPESAAGEPGQSSGGWHRPDDQGPPPGGQKYQSPTTSGPSSAGPENQPPGVPQGQSSGGWGYQQGQSPGDQGPAAGGQIYPPTTPEPPPSENPPPVDSTDDEPPGPSSNPTEQQ</sequence>
<keyword evidence="2" id="KW-1003">Cell membrane</keyword>
<keyword evidence="8 12" id="KW-1133">Transmembrane helix</keyword>
<evidence type="ECO:0000256" key="1">
    <source>
        <dbReference type="ARBA" id="ARBA00001947"/>
    </source>
</evidence>
<keyword evidence="7" id="KW-0862">Zinc</keyword>
<feature type="compositionally biased region" description="Pro residues" evidence="11">
    <location>
        <begin position="324"/>
        <end position="341"/>
    </location>
</feature>
<comment type="caution">
    <text evidence="14">The sequence shown here is derived from an EMBL/GenBank/DDBJ whole genome shotgun (WGS) entry which is preliminary data.</text>
</comment>
<dbReference type="GO" id="GO:0046872">
    <property type="term" value="F:metal ion binding"/>
    <property type="evidence" value="ECO:0007669"/>
    <property type="project" value="UniProtKB-KW"/>
</dbReference>
<proteinExistence type="predicted"/>
<keyword evidence="3 14" id="KW-0645">Protease</keyword>
<dbReference type="AlphaFoldDB" id="A0A370HCB2"/>
<feature type="compositionally biased region" description="Polar residues" evidence="11">
    <location>
        <begin position="421"/>
        <end position="439"/>
    </location>
</feature>
<keyword evidence="4 12" id="KW-0812">Transmembrane</keyword>
<reference evidence="14 15" key="1">
    <citation type="submission" date="2018-07" db="EMBL/GenBank/DDBJ databases">
        <title>Genomic Encyclopedia of Type Strains, Phase IV (KMG-IV): sequencing the most valuable type-strain genomes for metagenomic binning, comparative biology and taxonomic classification.</title>
        <authorList>
            <person name="Goeker M."/>
        </authorList>
    </citation>
    <scope>NUCLEOTIDE SEQUENCE [LARGE SCALE GENOMIC DNA]</scope>
    <source>
        <strain evidence="14 15">DSM 44952</strain>
    </source>
</reference>
<feature type="region of interest" description="Disordered" evidence="11">
    <location>
        <begin position="1"/>
        <end position="59"/>
    </location>
</feature>
<dbReference type="Proteomes" id="UP000255355">
    <property type="component" value="Unassembled WGS sequence"/>
</dbReference>
<evidence type="ECO:0000256" key="6">
    <source>
        <dbReference type="ARBA" id="ARBA00022801"/>
    </source>
</evidence>